<feature type="region of interest" description="Disordered" evidence="1">
    <location>
        <begin position="73"/>
        <end position="112"/>
    </location>
</feature>
<comment type="caution">
    <text evidence="2">The sequence shown here is derived from an EMBL/GenBank/DDBJ whole genome shotgun (WGS) entry which is preliminary data.</text>
</comment>
<dbReference type="AlphaFoldDB" id="A0A420HA78"/>
<evidence type="ECO:0000313" key="2">
    <source>
        <dbReference type="EMBL" id="RKF54335.1"/>
    </source>
</evidence>
<protein>
    <submittedName>
        <fullName evidence="2">Uncharacterized protein</fullName>
    </submittedName>
</protein>
<dbReference type="Proteomes" id="UP000285405">
    <property type="component" value="Unassembled WGS sequence"/>
</dbReference>
<organism evidence="2 3">
    <name type="scientific">Golovinomyces cichoracearum</name>
    <dbReference type="NCBI Taxonomy" id="62708"/>
    <lineage>
        <taxon>Eukaryota</taxon>
        <taxon>Fungi</taxon>
        <taxon>Dikarya</taxon>
        <taxon>Ascomycota</taxon>
        <taxon>Pezizomycotina</taxon>
        <taxon>Leotiomycetes</taxon>
        <taxon>Erysiphales</taxon>
        <taxon>Erysiphaceae</taxon>
        <taxon>Golovinomyces</taxon>
    </lineage>
</organism>
<reference evidence="2 3" key="1">
    <citation type="journal article" date="2018" name="BMC Genomics">
        <title>Comparative genome analyses reveal sequence features reflecting distinct modes of host-adaptation between dicot and monocot powdery mildew.</title>
        <authorList>
            <person name="Wu Y."/>
            <person name="Ma X."/>
            <person name="Pan Z."/>
            <person name="Kale S.D."/>
            <person name="Song Y."/>
            <person name="King H."/>
            <person name="Zhang Q."/>
            <person name="Presley C."/>
            <person name="Deng X."/>
            <person name="Wei C.I."/>
            <person name="Xiao S."/>
        </authorList>
    </citation>
    <scope>NUCLEOTIDE SEQUENCE [LARGE SCALE GENOMIC DNA]</scope>
    <source>
        <strain evidence="2">UCSC1</strain>
    </source>
</reference>
<evidence type="ECO:0000256" key="1">
    <source>
        <dbReference type="SAM" id="MobiDB-lite"/>
    </source>
</evidence>
<feature type="non-terminal residue" evidence="2">
    <location>
        <position position="112"/>
    </location>
</feature>
<dbReference type="OrthoDB" id="10449406at2759"/>
<accession>A0A420HA78</accession>
<evidence type="ECO:0000313" key="3">
    <source>
        <dbReference type="Proteomes" id="UP000285405"/>
    </source>
</evidence>
<dbReference type="EMBL" id="MCBR01021269">
    <property type="protein sequence ID" value="RKF54335.1"/>
    <property type="molecule type" value="Genomic_DNA"/>
</dbReference>
<gene>
    <name evidence="2" type="ORF">GcC1_212026</name>
</gene>
<proteinExistence type="predicted"/>
<name>A0A420HA78_9PEZI</name>
<sequence length="112" mass="13178">MSDSEMNFERPAPLPEISTFLAISNEANYRCDEMRQIILDMRIREEVRIKEAQQMRADMTELMTLMRGNLLKDRVSETPLQTMPAPKSTSHNNEENDLQKLKPIRWPEAYNH</sequence>